<dbReference type="AlphaFoldDB" id="C0NUE2"/>
<sequence length="136" mass="15123">MHQGVLPVNSHIRSNELPAKGKKKQFYIESCLGGKIATVAVAASYILDIISALVVTNFVTKLHPELGWMDWQRMSGEGEQHEPLAQDCLKRGGTKNLQSRRPVKGEVISEYCRIASGRKKEENYFGTSKPKALLIV</sequence>
<dbReference type="Proteomes" id="UP000001631">
    <property type="component" value="Unassembled WGS sequence"/>
</dbReference>
<reference evidence="1" key="1">
    <citation type="submission" date="2009-02" db="EMBL/GenBank/DDBJ databases">
        <title>The Genome Sequence of Ajellomyces capsulatus strain G186AR.</title>
        <authorList>
            <consortium name="The Broad Institute Genome Sequencing Platform"/>
            <person name="Champion M."/>
            <person name="Cuomo C."/>
            <person name="Ma L.-J."/>
            <person name="Henn M.R."/>
            <person name="Sil A."/>
            <person name="Goldman B."/>
            <person name="Young S.K."/>
            <person name="Kodira C.D."/>
            <person name="Zeng Q."/>
            <person name="Koehrsen M."/>
            <person name="Alvarado L."/>
            <person name="Berlin A."/>
            <person name="Borenstein D."/>
            <person name="Chen Z."/>
            <person name="Engels R."/>
            <person name="Freedman E."/>
            <person name="Gellesch M."/>
            <person name="Goldberg J."/>
            <person name="Griggs A."/>
            <person name="Gujja S."/>
            <person name="Heiman D."/>
            <person name="Hepburn T."/>
            <person name="Howarth C."/>
            <person name="Jen D."/>
            <person name="Larson L."/>
            <person name="Lewis B."/>
            <person name="Mehta T."/>
            <person name="Park D."/>
            <person name="Pearson M."/>
            <person name="Roberts A."/>
            <person name="Saif S."/>
            <person name="Shea T."/>
            <person name="Shenoy N."/>
            <person name="Sisk P."/>
            <person name="Stolte C."/>
            <person name="Sykes S."/>
            <person name="Walk T."/>
            <person name="White J."/>
            <person name="Yandava C."/>
            <person name="Klein B."/>
            <person name="McEwen J.G."/>
            <person name="Puccia R."/>
            <person name="Goldman G.H."/>
            <person name="Felipe M.S."/>
            <person name="Nino-Vega G."/>
            <person name="San-Blas G."/>
            <person name="Taylor J."/>
            <person name="Mendoza L."/>
            <person name="Galagan J."/>
            <person name="Nusbaum C."/>
            <person name="Birren B."/>
        </authorList>
    </citation>
    <scope>NUCLEOTIDE SEQUENCE</scope>
    <source>
        <strain evidence="1">G186AR</strain>
    </source>
</reference>
<dbReference type="GeneID" id="69039989"/>
<evidence type="ECO:0000313" key="2">
    <source>
        <dbReference type="Proteomes" id="UP000001631"/>
    </source>
</evidence>
<dbReference type="InParanoid" id="C0NUE2"/>
<organism evidence="1 2">
    <name type="scientific">Ajellomyces capsulatus (strain G186AR / H82 / ATCC MYA-2454 / RMSCC 2432)</name>
    <name type="common">Darling's disease fungus</name>
    <name type="synonym">Histoplasma capsulatum</name>
    <dbReference type="NCBI Taxonomy" id="447093"/>
    <lineage>
        <taxon>Eukaryota</taxon>
        <taxon>Fungi</taxon>
        <taxon>Dikarya</taxon>
        <taxon>Ascomycota</taxon>
        <taxon>Pezizomycotina</taxon>
        <taxon>Eurotiomycetes</taxon>
        <taxon>Eurotiomycetidae</taxon>
        <taxon>Onygenales</taxon>
        <taxon>Ajellomycetaceae</taxon>
        <taxon>Histoplasma</taxon>
    </lineage>
</organism>
<accession>C0NUE2</accession>
<dbReference type="RefSeq" id="XP_045285503.1">
    <property type="nucleotide sequence ID" value="XM_045434022.1"/>
</dbReference>
<name>C0NUE2_AJECG</name>
<dbReference type="EMBL" id="GG663372">
    <property type="protein sequence ID" value="EEH05022.1"/>
    <property type="molecule type" value="Genomic_DNA"/>
</dbReference>
<proteinExistence type="predicted"/>
<evidence type="ECO:0000313" key="1">
    <source>
        <dbReference type="EMBL" id="EEH05022.1"/>
    </source>
</evidence>
<protein>
    <submittedName>
        <fullName evidence="1">Uncharacterized protein</fullName>
    </submittedName>
</protein>
<gene>
    <name evidence="1" type="ORF">HCBG_06973</name>
</gene>
<keyword evidence="2" id="KW-1185">Reference proteome</keyword>
<dbReference type="HOGENOM" id="CLU_1874852_0_0_1"/>